<dbReference type="Gene3D" id="3.40.50.10540">
    <property type="entry name" value="Crotonobetainyl-coa:carnitine coa-transferase, domain 1"/>
    <property type="match status" value="1"/>
</dbReference>
<comment type="caution">
    <text evidence="3">The sequence shown here is derived from an EMBL/GenBank/DDBJ whole genome shotgun (WGS) entry which is preliminary data.</text>
</comment>
<keyword evidence="4" id="KW-1185">Reference proteome</keyword>
<name>A0ABT6A6V8_9ACTN</name>
<keyword evidence="1 3" id="KW-0808">Transferase</keyword>
<dbReference type="RefSeq" id="WP_276109666.1">
    <property type="nucleotide sequence ID" value="NZ_JARJBB010000007.1"/>
</dbReference>
<dbReference type="Proteomes" id="UP001221150">
    <property type="component" value="Unassembled WGS sequence"/>
</dbReference>
<gene>
    <name evidence="3" type="ORF">P3H78_16035</name>
</gene>
<dbReference type="InterPro" id="IPR023606">
    <property type="entry name" value="CoA-Trfase_III_dom_1_sf"/>
</dbReference>
<evidence type="ECO:0000313" key="3">
    <source>
        <dbReference type="EMBL" id="MDF3300111.1"/>
    </source>
</evidence>
<reference evidence="3 4" key="1">
    <citation type="submission" date="2023-03" db="EMBL/GenBank/DDBJ databases">
        <title>Draft genome sequence of Streptomyces sp. K1PA1 isolated from peat swamp forest in Thailand.</title>
        <authorList>
            <person name="Klaysubun C."/>
            <person name="Duangmal K."/>
        </authorList>
    </citation>
    <scope>NUCLEOTIDE SEQUENCE [LARGE SCALE GENOMIC DNA]</scope>
    <source>
        <strain evidence="3 4">K1PA1</strain>
    </source>
</reference>
<dbReference type="Pfam" id="PF02515">
    <property type="entry name" value="CoA_transf_3"/>
    <property type="match status" value="1"/>
</dbReference>
<dbReference type="InterPro" id="IPR050483">
    <property type="entry name" value="CoA-transferase_III_domain"/>
</dbReference>
<organism evidence="3 4">
    <name type="scientific">Streptomyces tropicalis</name>
    <dbReference type="NCBI Taxonomy" id="3034234"/>
    <lineage>
        <taxon>Bacteria</taxon>
        <taxon>Bacillati</taxon>
        <taxon>Actinomycetota</taxon>
        <taxon>Actinomycetes</taxon>
        <taxon>Kitasatosporales</taxon>
        <taxon>Streptomycetaceae</taxon>
        <taxon>Streptomyces</taxon>
    </lineage>
</organism>
<sequence length="164" mass="18096">MVRRGGSGGSHRRGGRRLQDRPAAPHQPCPELDEDLGERPEFHPRPAVRTSARAAANLREGGSRNTTDHWVKRLEDEDILCAPVRSLEQTLDDEQTAINNMITEMDHPVAGGIRALNAPLHLSAALAEVRRVPPQLGEHGTEVLDELGYTTEQIALLREKGVLR</sequence>
<evidence type="ECO:0000256" key="2">
    <source>
        <dbReference type="SAM" id="MobiDB-lite"/>
    </source>
</evidence>
<dbReference type="EMBL" id="JARJBB010000007">
    <property type="protein sequence ID" value="MDF3300111.1"/>
    <property type="molecule type" value="Genomic_DNA"/>
</dbReference>
<dbReference type="PANTHER" id="PTHR48207">
    <property type="entry name" value="SUCCINATE--HYDROXYMETHYLGLUTARATE COA-TRANSFERASE"/>
    <property type="match status" value="1"/>
</dbReference>
<dbReference type="InterPro" id="IPR003673">
    <property type="entry name" value="CoA-Trfase_fam_III"/>
</dbReference>
<feature type="region of interest" description="Disordered" evidence="2">
    <location>
        <begin position="1"/>
        <end position="49"/>
    </location>
</feature>
<protein>
    <submittedName>
        <fullName evidence="3">CoA transferase</fullName>
    </submittedName>
</protein>
<accession>A0ABT6A6V8</accession>
<dbReference type="PANTHER" id="PTHR48207:SF3">
    <property type="entry name" value="SUCCINATE--HYDROXYMETHYLGLUTARATE COA-TRANSFERASE"/>
    <property type="match status" value="1"/>
</dbReference>
<dbReference type="SUPFAM" id="SSF89796">
    <property type="entry name" value="CoA-transferase family III (CaiB/BaiF)"/>
    <property type="match status" value="1"/>
</dbReference>
<proteinExistence type="predicted"/>
<dbReference type="GO" id="GO:0016740">
    <property type="term" value="F:transferase activity"/>
    <property type="evidence" value="ECO:0007669"/>
    <property type="project" value="UniProtKB-KW"/>
</dbReference>
<evidence type="ECO:0000256" key="1">
    <source>
        <dbReference type="ARBA" id="ARBA00022679"/>
    </source>
</evidence>
<evidence type="ECO:0000313" key="4">
    <source>
        <dbReference type="Proteomes" id="UP001221150"/>
    </source>
</evidence>